<dbReference type="PANTHER" id="PTHR42928">
    <property type="entry name" value="TRICARBOXYLATE-BINDING PROTEIN"/>
    <property type="match status" value="1"/>
</dbReference>
<evidence type="ECO:0000313" key="2">
    <source>
        <dbReference type="EMBL" id="MBF9235370.1"/>
    </source>
</evidence>
<evidence type="ECO:0000256" key="1">
    <source>
        <dbReference type="ARBA" id="ARBA00006987"/>
    </source>
</evidence>
<dbReference type="EMBL" id="JADQDO010000012">
    <property type="protein sequence ID" value="MBF9235370.1"/>
    <property type="molecule type" value="Genomic_DNA"/>
</dbReference>
<proteinExistence type="inferred from homology"/>
<dbReference type="Gene3D" id="3.40.190.10">
    <property type="entry name" value="Periplasmic binding protein-like II"/>
    <property type="match status" value="1"/>
</dbReference>
<accession>A0A931FQ14</accession>
<name>A0A931FQ14_9HYPH</name>
<organism evidence="2 3">
    <name type="scientific">Microvirga alba</name>
    <dbReference type="NCBI Taxonomy" id="2791025"/>
    <lineage>
        <taxon>Bacteria</taxon>
        <taxon>Pseudomonadati</taxon>
        <taxon>Pseudomonadota</taxon>
        <taxon>Alphaproteobacteria</taxon>
        <taxon>Hyphomicrobiales</taxon>
        <taxon>Methylobacteriaceae</taxon>
        <taxon>Microvirga</taxon>
    </lineage>
</organism>
<evidence type="ECO:0000313" key="3">
    <source>
        <dbReference type="Proteomes" id="UP000599312"/>
    </source>
</evidence>
<dbReference type="AlphaFoldDB" id="A0A931FQ14"/>
<dbReference type="InterPro" id="IPR005064">
    <property type="entry name" value="BUG"/>
</dbReference>
<reference evidence="2" key="1">
    <citation type="submission" date="2020-11" db="EMBL/GenBank/DDBJ databases">
        <authorList>
            <person name="Kim M.K."/>
        </authorList>
    </citation>
    <scope>NUCLEOTIDE SEQUENCE</scope>
    <source>
        <strain evidence="2">BT350</strain>
    </source>
</reference>
<gene>
    <name evidence="2" type="ORF">I2H38_18560</name>
</gene>
<dbReference type="PANTHER" id="PTHR42928:SF5">
    <property type="entry name" value="BLR1237 PROTEIN"/>
    <property type="match status" value="1"/>
</dbReference>
<evidence type="ECO:0008006" key="4">
    <source>
        <dbReference type="Google" id="ProtNLM"/>
    </source>
</evidence>
<keyword evidence="3" id="KW-1185">Reference proteome</keyword>
<dbReference type="Gene3D" id="3.40.190.150">
    <property type="entry name" value="Bordetella uptake gene, domain 1"/>
    <property type="match status" value="1"/>
</dbReference>
<dbReference type="InterPro" id="IPR042100">
    <property type="entry name" value="Bug_dom1"/>
</dbReference>
<sequence length="350" mass="37615">MSLLTAAMTWVVAPANADPYFANKEFRIVVGFAPGGGNDLFARVFPQYLPKYIEGKPAVLVENRPGAGGVTALNWYVDAAPRNGTVAYVTSGGLVTRMVLGYDGVTAKVSDLKPLIAGPLGRTNYISPATGYRQPKDITKLKEPLFLGSTDPLSTIGSVIGLTMLKVPFKAVKGYPGKNDAMLAFQRGEVTVGDIATPIFNDSMAPLVKEGSVIPLYAQGILDGDNLVRDPANPDLPTIAEFYKEVYGENPSGPAWEAYKAVIRAIGNGGKILMIHKDTPPAAEAALRKAFEDVQKDEEFQKNAIAALEGYGFSFGDALIQNVQAIVDIKPETKAWMQALYSRGYGMKFN</sequence>
<dbReference type="RefSeq" id="WP_196273357.1">
    <property type="nucleotide sequence ID" value="NZ_JADQDO010000012.1"/>
</dbReference>
<protein>
    <recommendedName>
        <fullName evidence="4">Tricarboxylate transporter</fullName>
    </recommendedName>
</protein>
<comment type="similarity">
    <text evidence="1">Belongs to the UPF0065 (bug) family.</text>
</comment>
<dbReference type="Proteomes" id="UP000599312">
    <property type="component" value="Unassembled WGS sequence"/>
</dbReference>
<comment type="caution">
    <text evidence="2">The sequence shown here is derived from an EMBL/GenBank/DDBJ whole genome shotgun (WGS) entry which is preliminary data.</text>
</comment>